<dbReference type="Proteomes" id="UP000694844">
    <property type="component" value="Chromosome 8"/>
</dbReference>
<keyword evidence="1" id="KW-0732">Signal</keyword>
<evidence type="ECO:0000313" key="4">
    <source>
        <dbReference type="RefSeq" id="XP_022299698.1"/>
    </source>
</evidence>
<dbReference type="AlphaFoldDB" id="A0A8B8B967"/>
<sequence length="170" mass="18880">MKNTDRLLILLLVLQSAPVETLLCLRCNSLTHGRQCGTDALSLADNSSIVVTCEGTCKVNKVTSLSGEEIHMRDCSETKKTGCVSKNFKSKGDKRKELPGQLCQCDRDLCNVDFTYSRENRPLVSAQIRISDPEPTSTESAATRTDPAHRFISYFPFLSFLVLLSKSILF</sequence>
<dbReference type="KEGG" id="cvn:111108240"/>
<dbReference type="RefSeq" id="XP_022299698.1">
    <property type="nucleotide sequence ID" value="XM_022443990.1"/>
</dbReference>
<feature type="chain" id="PRO_5044665980" evidence="1">
    <location>
        <begin position="22"/>
        <end position="170"/>
    </location>
</feature>
<evidence type="ECO:0000313" key="2">
    <source>
        <dbReference type="Proteomes" id="UP000694844"/>
    </source>
</evidence>
<gene>
    <name evidence="3 4" type="primary">LOC111108240</name>
</gene>
<evidence type="ECO:0000313" key="3">
    <source>
        <dbReference type="RefSeq" id="XP_022299697.1"/>
    </source>
</evidence>
<dbReference type="RefSeq" id="XP_022299697.1">
    <property type="nucleotide sequence ID" value="XM_022443989.1"/>
</dbReference>
<organism evidence="2 4">
    <name type="scientific">Crassostrea virginica</name>
    <name type="common">Eastern oyster</name>
    <dbReference type="NCBI Taxonomy" id="6565"/>
    <lineage>
        <taxon>Eukaryota</taxon>
        <taxon>Metazoa</taxon>
        <taxon>Spiralia</taxon>
        <taxon>Lophotrochozoa</taxon>
        <taxon>Mollusca</taxon>
        <taxon>Bivalvia</taxon>
        <taxon>Autobranchia</taxon>
        <taxon>Pteriomorphia</taxon>
        <taxon>Ostreida</taxon>
        <taxon>Ostreoidea</taxon>
        <taxon>Ostreidae</taxon>
        <taxon>Crassostrea</taxon>
    </lineage>
</organism>
<evidence type="ECO:0000256" key="1">
    <source>
        <dbReference type="SAM" id="SignalP"/>
    </source>
</evidence>
<dbReference type="GeneID" id="111108240"/>
<reference evidence="3 4" key="1">
    <citation type="submission" date="2025-04" db="UniProtKB">
        <authorList>
            <consortium name="RefSeq"/>
        </authorList>
    </citation>
    <scope>IDENTIFICATION</scope>
    <source>
        <tissue evidence="3 4">Whole sample</tissue>
    </source>
</reference>
<name>A0A8B8B967_CRAVI</name>
<proteinExistence type="predicted"/>
<feature type="signal peptide" evidence="1">
    <location>
        <begin position="1"/>
        <end position="21"/>
    </location>
</feature>
<protein>
    <submittedName>
        <fullName evidence="3 4">Uncharacterized protein LOC111108240</fullName>
    </submittedName>
</protein>
<keyword evidence="2" id="KW-1185">Reference proteome</keyword>
<accession>A0A8B8B967</accession>